<reference evidence="1" key="1">
    <citation type="submission" date="2022-09" db="EMBL/GenBank/DDBJ databases">
        <title>Characterization of three MwoI isoschizomers from sequenced genome and metagenomes.</title>
        <authorList>
            <person name="Fomenkov A."/>
            <person name="Xu S.Y."/>
            <person name="Roberts R.J."/>
        </authorList>
    </citation>
    <scope>NUCLEOTIDE SEQUENCE</scope>
    <source>
        <strain evidence="1">DSM 2970</strain>
    </source>
</reference>
<sequence>MYSVRIITPVEKDRLLAEIDTRLIERKANLHGACVKLLTDDPSFKEEWEDNFRFMSDDIRPHAKVFAVSDGGELSVSYEPVSKTVIIKNMDYYGWVKSIALAAVADFFEEYHSEHLRYSVHGSVIDVEGHGLAIIGPPGTGKTTLTYGMLLDDACSYISDDWFFTRLFENGALAYASEKNSYIRDDIGSVWEEYSEIIEDVSLDRKGRGIVDISRLFGDSIRESTTLRRVVLLDRTPGEPPFRRLNPEAGLRYMLEKDFCNPHQLVRDPRKMELRKMFFRELFGRVELYMLNTIETPHKSLERLKNLEE</sequence>
<proteinExistence type="predicted"/>
<dbReference type="InterPro" id="IPR027417">
    <property type="entry name" value="P-loop_NTPase"/>
</dbReference>
<dbReference type="Gene3D" id="3.40.50.300">
    <property type="entry name" value="P-loop containing nucleotide triphosphate hydrolases"/>
    <property type="match status" value="1"/>
</dbReference>
<name>A0A9E7RR72_METWO</name>
<gene>
    <name evidence="1" type="ORF">N5910_04830</name>
</gene>
<evidence type="ECO:0008006" key="2">
    <source>
        <dbReference type="Google" id="ProtNLM"/>
    </source>
</evidence>
<dbReference type="EMBL" id="CP104550">
    <property type="protein sequence ID" value="UXH30879.1"/>
    <property type="molecule type" value="Genomic_DNA"/>
</dbReference>
<dbReference type="AlphaFoldDB" id="A0A9E7RR72"/>
<accession>A0A9E7RR72</accession>
<dbReference type="RefSeq" id="WP_261599350.1">
    <property type="nucleotide sequence ID" value="NZ_CP104550.1"/>
</dbReference>
<dbReference type="SUPFAM" id="SSF53795">
    <property type="entry name" value="PEP carboxykinase-like"/>
    <property type="match status" value="1"/>
</dbReference>
<dbReference type="GeneID" id="75106552"/>
<organism evidence="1">
    <name type="scientific">Methanothermobacter wolfeii</name>
    <name type="common">Methanobacterium wolfei</name>
    <dbReference type="NCBI Taxonomy" id="145261"/>
    <lineage>
        <taxon>Archaea</taxon>
        <taxon>Methanobacteriati</taxon>
        <taxon>Methanobacteriota</taxon>
        <taxon>Methanomada group</taxon>
        <taxon>Methanobacteria</taxon>
        <taxon>Methanobacteriales</taxon>
        <taxon>Methanobacteriaceae</taxon>
        <taxon>Methanothermobacter</taxon>
    </lineage>
</organism>
<protein>
    <recommendedName>
        <fullName evidence="2">Aldolase</fullName>
    </recommendedName>
</protein>
<evidence type="ECO:0000313" key="1">
    <source>
        <dbReference type="EMBL" id="UXH30879.1"/>
    </source>
</evidence>
<dbReference type="Proteomes" id="UP001065373">
    <property type="component" value="Chromosome"/>
</dbReference>